<dbReference type="GO" id="GO:0003677">
    <property type="term" value="F:DNA binding"/>
    <property type="evidence" value="ECO:0007669"/>
    <property type="project" value="UniProtKB-UniRule"/>
</dbReference>
<dbReference type="OrthoDB" id="9789566at2"/>
<dbReference type="Pfam" id="PF14246">
    <property type="entry name" value="TetR_C_7"/>
    <property type="match status" value="1"/>
</dbReference>
<evidence type="ECO:0000256" key="2">
    <source>
        <dbReference type="PROSITE-ProRule" id="PRU00335"/>
    </source>
</evidence>
<dbReference type="InterPro" id="IPR039536">
    <property type="entry name" value="TetR_C_Proteobacteria"/>
</dbReference>
<evidence type="ECO:0000259" key="3">
    <source>
        <dbReference type="PROSITE" id="PS50977"/>
    </source>
</evidence>
<sequence length="205" mass="23322">MKKEIMTDKPAVHKIMTSAAPLFAQKGFAAVSVKELAEAAEVNIALISYYFGGKEKLYAAILDAQFDLIDNIIGSIRNEENCPIEKIRRFSQKFVKLHKSYPYNHRLIYGEIINSTNCYESIVKPGILRHHDFLTECIQEGINNGQIRSDVKPDCANVLLGSLLHFYFMTNHLADEFLETKKDKAEYYIAEAVEMFLRGVLNNPV</sequence>
<dbReference type="PRINTS" id="PR00455">
    <property type="entry name" value="HTHTETR"/>
</dbReference>
<dbReference type="InterPro" id="IPR023772">
    <property type="entry name" value="DNA-bd_HTH_TetR-type_CS"/>
</dbReference>
<dbReference type="PANTHER" id="PTHR30328">
    <property type="entry name" value="TRANSCRIPTIONAL REPRESSOR"/>
    <property type="match status" value="1"/>
</dbReference>
<feature type="domain" description="HTH tetR-type" evidence="3">
    <location>
        <begin position="9"/>
        <end position="69"/>
    </location>
</feature>
<dbReference type="Pfam" id="PF00440">
    <property type="entry name" value="TetR_N"/>
    <property type="match status" value="1"/>
</dbReference>
<dbReference type="EMBL" id="FOTS01000010">
    <property type="protein sequence ID" value="SFL59311.1"/>
    <property type="molecule type" value="Genomic_DNA"/>
</dbReference>
<dbReference type="Gene3D" id="1.10.10.60">
    <property type="entry name" value="Homeodomain-like"/>
    <property type="match status" value="1"/>
</dbReference>
<dbReference type="PROSITE" id="PS01081">
    <property type="entry name" value="HTH_TETR_1"/>
    <property type="match status" value="1"/>
</dbReference>
<dbReference type="InterPro" id="IPR009057">
    <property type="entry name" value="Homeodomain-like_sf"/>
</dbReference>
<dbReference type="InterPro" id="IPR001647">
    <property type="entry name" value="HTH_TetR"/>
</dbReference>
<dbReference type="Gene3D" id="1.10.357.10">
    <property type="entry name" value="Tetracycline Repressor, domain 2"/>
    <property type="match status" value="1"/>
</dbReference>
<name>A0A1I4IZL5_9FIRM</name>
<dbReference type="AlphaFoldDB" id="A0A1I4IZL5"/>
<evidence type="ECO:0000313" key="4">
    <source>
        <dbReference type="EMBL" id="SFL59311.1"/>
    </source>
</evidence>
<dbReference type="GO" id="GO:0006355">
    <property type="term" value="P:regulation of DNA-templated transcription"/>
    <property type="evidence" value="ECO:0007669"/>
    <property type="project" value="UniProtKB-ARBA"/>
</dbReference>
<proteinExistence type="predicted"/>
<dbReference type="InterPro" id="IPR050109">
    <property type="entry name" value="HTH-type_TetR-like_transc_reg"/>
</dbReference>
<keyword evidence="1 2" id="KW-0238">DNA-binding</keyword>
<evidence type="ECO:0000256" key="1">
    <source>
        <dbReference type="ARBA" id="ARBA00023125"/>
    </source>
</evidence>
<reference evidence="5" key="1">
    <citation type="submission" date="2016-10" db="EMBL/GenBank/DDBJ databases">
        <authorList>
            <person name="Varghese N."/>
            <person name="Submissions S."/>
        </authorList>
    </citation>
    <scope>NUCLEOTIDE SEQUENCE [LARGE SCALE GENOMIC DNA]</scope>
    <source>
        <strain evidence="5">DSM 13327</strain>
    </source>
</reference>
<dbReference type="InterPro" id="IPR036271">
    <property type="entry name" value="Tet_transcr_reg_TetR-rel_C_sf"/>
</dbReference>
<dbReference type="PANTHER" id="PTHR30328:SF54">
    <property type="entry name" value="HTH-TYPE TRANSCRIPTIONAL REPRESSOR SCO4008"/>
    <property type="match status" value="1"/>
</dbReference>
<dbReference type="STRING" id="1123291.SAMN04490355_101035"/>
<evidence type="ECO:0000313" key="5">
    <source>
        <dbReference type="Proteomes" id="UP000199520"/>
    </source>
</evidence>
<dbReference type="RefSeq" id="WP_090934360.1">
    <property type="nucleotide sequence ID" value="NZ_FOTS01000010.1"/>
</dbReference>
<gene>
    <name evidence="4" type="ORF">SAMN04490355_101035</name>
</gene>
<organism evidence="4 5">
    <name type="scientific">Pelosinus propionicus DSM 13327</name>
    <dbReference type="NCBI Taxonomy" id="1123291"/>
    <lineage>
        <taxon>Bacteria</taxon>
        <taxon>Bacillati</taxon>
        <taxon>Bacillota</taxon>
        <taxon>Negativicutes</taxon>
        <taxon>Selenomonadales</taxon>
        <taxon>Sporomusaceae</taxon>
        <taxon>Pelosinus</taxon>
    </lineage>
</organism>
<keyword evidence="5" id="KW-1185">Reference proteome</keyword>
<dbReference type="PROSITE" id="PS50977">
    <property type="entry name" value="HTH_TETR_2"/>
    <property type="match status" value="1"/>
</dbReference>
<feature type="DNA-binding region" description="H-T-H motif" evidence="2">
    <location>
        <begin position="32"/>
        <end position="51"/>
    </location>
</feature>
<dbReference type="Proteomes" id="UP000199520">
    <property type="component" value="Unassembled WGS sequence"/>
</dbReference>
<accession>A0A1I4IZL5</accession>
<dbReference type="SUPFAM" id="SSF46689">
    <property type="entry name" value="Homeodomain-like"/>
    <property type="match status" value="1"/>
</dbReference>
<dbReference type="SUPFAM" id="SSF48498">
    <property type="entry name" value="Tetracyclin repressor-like, C-terminal domain"/>
    <property type="match status" value="1"/>
</dbReference>
<protein>
    <submittedName>
        <fullName evidence="4">DNA-binding transcriptional regulator, AcrR family</fullName>
    </submittedName>
</protein>